<dbReference type="Pfam" id="PF02798">
    <property type="entry name" value="GST_N"/>
    <property type="match status" value="1"/>
</dbReference>
<dbReference type="SUPFAM" id="SSF47616">
    <property type="entry name" value="GST C-terminal domain-like"/>
    <property type="match status" value="1"/>
</dbReference>
<dbReference type="SFLD" id="SFLDG00363">
    <property type="entry name" value="AMPS_(cytGST):_Alpha-__Mu-__Pi"/>
    <property type="match status" value="1"/>
</dbReference>
<dbReference type="Pfam" id="PF14497">
    <property type="entry name" value="GST_C_3"/>
    <property type="match status" value="1"/>
</dbReference>
<dbReference type="SUPFAM" id="SSF52833">
    <property type="entry name" value="Thioredoxin-like"/>
    <property type="match status" value="1"/>
</dbReference>
<dbReference type="OrthoDB" id="414243at2759"/>
<comment type="catalytic activity">
    <reaction evidence="4">
        <text>RX + glutathione = an S-substituted glutathione + a halide anion + H(+)</text>
        <dbReference type="Rhea" id="RHEA:16437"/>
        <dbReference type="ChEBI" id="CHEBI:15378"/>
        <dbReference type="ChEBI" id="CHEBI:16042"/>
        <dbReference type="ChEBI" id="CHEBI:17792"/>
        <dbReference type="ChEBI" id="CHEBI:57925"/>
        <dbReference type="ChEBI" id="CHEBI:90779"/>
        <dbReference type="EC" id="2.5.1.18"/>
    </reaction>
</comment>
<dbReference type="InterPro" id="IPR036282">
    <property type="entry name" value="Glutathione-S-Trfase_C_sf"/>
</dbReference>
<keyword evidence="5" id="KW-0732">Signal</keyword>
<dbReference type="GO" id="GO:0004364">
    <property type="term" value="F:glutathione transferase activity"/>
    <property type="evidence" value="ECO:0007669"/>
    <property type="project" value="UniProtKB-EC"/>
</dbReference>
<dbReference type="SFLD" id="SFLDG01205">
    <property type="entry name" value="AMPS.1"/>
    <property type="match status" value="1"/>
</dbReference>
<dbReference type="STRING" id="103827.A0A0N5D5B7"/>
<protein>
    <recommendedName>
        <fullName evidence="1">glutathione transferase</fullName>
        <ecNumber evidence="1">2.5.1.18</ecNumber>
    </recommendedName>
</protein>
<feature type="domain" description="GST C-terminal" evidence="7">
    <location>
        <begin position="129"/>
        <end position="252"/>
    </location>
</feature>
<dbReference type="CDD" id="cd03192">
    <property type="entry name" value="GST_C_Sigma_like"/>
    <property type="match status" value="1"/>
</dbReference>
<dbReference type="PANTHER" id="PTHR11571">
    <property type="entry name" value="GLUTATHIONE S-TRANSFERASE"/>
    <property type="match status" value="1"/>
</dbReference>
<dbReference type="PANTHER" id="PTHR11571:SF224">
    <property type="entry name" value="HEMATOPOIETIC PROSTAGLANDIN D SYNTHASE"/>
    <property type="match status" value="1"/>
</dbReference>
<dbReference type="InterPro" id="IPR036249">
    <property type="entry name" value="Thioredoxin-like_sf"/>
</dbReference>
<dbReference type="InterPro" id="IPR010987">
    <property type="entry name" value="Glutathione-S-Trfase_C-like"/>
</dbReference>
<dbReference type="InterPro" id="IPR040079">
    <property type="entry name" value="Glutathione_S-Trfase"/>
</dbReference>
<dbReference type="SFLD" id="SFLDS00019">
    <property type="entry name" value="Glutathione_Transferase_(cytos"/>
    <property type="match status" value="1"/>
</dbReference>
<dbReference type="Gene3D" id="1.20.1050.10">
    <property type="match status" value="1"/>
</dbReference>
<dbReference type="Proteomes" id="UP000276776">
    <property type="component" value="Unassembled WGS sequence"/>
</dbReference>
<sequence>MLWSWHLLIIVSLTFAVKGIAAKANSTEAAAVKTTVKSDGKIKTKVSEGKNYKLTYFNVRGRAEVIRLLFALANVSYDDNRITRQEWTSLKPKMPYGQVPVLEENGKLLAQSHAIERYLARNFGFMGSNAWEAAKIEELMIGTEGLWEKLLKWAHGSNETEKEELLTELEKDEISSFLTRYEGFLTSSSSSYLVGKKISLADLTLFNVIKTFVEYLPADYLKQYPKLNKFMTKIGSNPQIKKWIEMRPKTNF</sequence>
<reference evidence="10" key="1">
    <citation type="submission" date="2017-02" db="UniProtKB">
        <authorList>
            <consortium name="WormBaseParasite"/>
        </authorList>
    </citation>
    <scope>IDENTIFICATION</scope>
</reference>
<evidence type="ECO:0000256" key="1">
    <source>
        <dbReference type="ARBA" id="ARBA00012452"/>
    </source>
</evidence>
<proteinExistence type="inferred from homology"/>
<evidence type="ECO:0000259" key="7">
    <source>
        <dbReference type="PROSITE" id="PS50405"/>
    </source>
</evidence>
<dbReference type="Gene3D" id="3.40.30.10">
    <property type="entry name" value="Glutaredoxin"/>
    <property type="match status" value="1"/>
</dbReference>
<evidence type="ECO:0000256" key="4">
    <source>
        <dbReference type="ARBA" id="ARBA00047960"/>
    </source>
</evidence>
<dbReference type="EMBL" id="UYYF01004595">
    <property type="protein sequence ID" value="VDN05715.1"/>
    <property type="molecule type" value="Genomic_DNA"/>
</dbReference>
<dbReference type="FunFam" id="3.40.30.10:FF:000543">
    <property type="entry name" value="Hematopoietic prostaglandin D synthase"/>
    <property type="match status" value="1"/>
</dbReference>
<evidence type="ECO:0000256" key="2">
    <source>
        <dbReference type="ARBA" id="ARBA00022679"/>
    </source>
</evidence>
<dbReference type="AlphaFoldDB" id="A0A0N5D5B7"/>
<dbReference type="OMA" id="WTHEKNT"/>
<dbReference type="FunFam" id="1.20.1050.10:FF:000030">
    <property type="entry name" value="Glutathione S-transferase S1"/>
    <property type="match status" value="1"/>
</dbReference>
<dbReference type="PROSITE" id="PS50405">
    <property type="entry name" value="GST_CTER"/>
    <property type="match status" value="1"/>
</dbReference>
<feature type="signal peptide" evidence="5">
    <location>
        <begin position="1"/>
        <end position="16"/>
    </location>
</feature>
<dbReference type="PROSITE" id="PS50404">
    <property type="entry name" value="GST_NTER"/>
    <property type="match status" value="1"/>
</dbReference>
<reference evidence="8 9" key="2">
    <citation type="submission" date="2018-11" db="EMBL/GenBank/DDBJ databases">
        <authorList>
            <consortium name="Pathogen Informatics"/>
        </authorList>
    </citation>
    <scope>NUCLEOTIDE SEQUENCE [LARGE SCALE GENOMIC DNA]</scope>
</reference>
<dbReference type="InterPro" id="IPR004046">
    <property type="entry name" value="GST_C"/>
</dbReference>
<name>A0A0N5D5B7_THECL</name>
<dbReference type="GO" id="GO:0006749">
    <property type="term" value="P:glutathione metabolic process"/>
    <property type="evidence" value="ECO:0007669"/>
    <property type="project" value="TreeGrafter"/>
</dbReference>
<evidence type="ECO:0000256" key="3">
    <source>
        <dbReference type="ARBA" id="ARBA00038317"/>
    </source>
</evidence>
<comment type="similarity">
    <text evidence="3">Belongs to the GST superfamily. Sigma family.</text>
</comment>
<evidence type="ECO:0000256" key="5">
    <source>
        <dbReference type="SAM" id="SignalP"/>
    </source>
</evidence>
<evidence type="ECO:0000313" key="10">
    <source>
        <dbReference type="WBParaSite" id="TCLT_0000819501-mRNA-1"/>
    </source>
</evidence>
<dbReference type="EC" id="2.5.1.18" evidence="1"/>
<dbReference type="InterPro" id="IPR004045">
    <property type="entry name" value="Glutathione_S-Trfase_N"/>
</dbReference>
<evidence type="ECO:0000259" key="6">
    <source>
        <dbReference type="PROSITE" id="PS50404"/>
    </source>
</evidence>
<keyword evidence="9" id="KW-1185">Reference proteome</keyword>
<evidence type="ECO:0000313" key="9">
    <source>
        <dbReference type="Proteomes" id="UP000276776"/>
    </source>
</evidence>
<evidence type="ECO:0000313" key="8">
    <source>
        <dbReference type="EMBL" id="VDN05715.1"/>
    </source>
</evidence>
<feature type="domain" description="GST N-terminal" evidence="6">
    <location>
        <begin position="50"/>
        <end position="127"/>
    </location>
</feature>
<gene>
    <name evidence="8" type="ORF">TCLT_LOCUS8184</name>
</gene>
<accession>A0A0N5D5B7</accession>
<dbReference type="WBParaSite" id="TCLT_0000819501-mRNA-1">
    <property type="protein sequence ID" value="TCLT_0000819501-mRNA-1"/>
    <property type="gene ID" value="TCLT_0000819501"/>
</dbReference>
<organism evidence="10">
    <name type="scientific">Thelazia callipaeda</name>
    <name type="common">Oriental eyeworm</name>
    <name type="synonym">Parasitic nematode</name>
    <dbReference type="NCBI Taxonomy" id="103827"/>
    <lineage>
        <taxon>Eukaryota</taxon>
        <taxon>Metazoa</taxon>
        <taxon>Ecdysozoa</taxon>
        <taxon>Nematoda</taxon>
        <taxon>Chromadorea</taxon>
        <taxon>Rhabditida</taxon>
        <taxon>Spirurina</taxon>
        <taxon>Spiruromorpha</taxon>
        <taxon>Thelazioidea</taxon>
        <taxon>Thelaziidae</taxon>
        <taxon>Thelazia</taxon>
    </lineage>
</organism>
<dbReference type="InterPro" id="IPR050213">
    <property type="entry name" value="GST_superfamily"/>
</dbReference>
<feature type="chain" id="PRO_5043126637" description="glutathione transferase" evidence="5">
    <location>
        <begin position="17"/>
        <end position="252"/>
    </location>
</feature>
<keyword evidence="2" id="KW-0808">Transferase</keyword>
<dbReference type="CDD" id="cd03039">
    <property type="entry name" value="GST_N_Sigma_like"/>
    <property type="match status" value="1"/>
</dbReference>